<dbReference type="GO" id="GO:0016772">
    <property type="term" value="F:transferase activity, transferring phosphorus-containing groups"/>
    <property type="evidence" value="ECO:0007669"/>
    <property type="project" value="InterPro"/>
</dbReference>
<dbReference type="AlphaFoldDB" id="A0A4Y2HQA8"/>
<proteinExistence type="predicted"/>
<protein>
    <submittedName>
        <fullName evidence="2">Phosphoenolpyruvate synthase</fullName>
    </submittedName>
</protein>
<dbReference type="Gene3D" id="3.50.30.10">
    <property type="entry name" value="Phosphohistidine domain"/>
    <property type="match status" value="1"/>
</dbReference>
<evidence type="ECO:0000313" key="2">
    <source>
        <dbReference type="EMBL" id="GBM67452.1"/>
    </source>
</evidence>
<dbReference type="PANTHER" id="PTHR43615">
    <property type="entry name" value="PHOSPHOENOLPYRUVATE SYNTHASE-RELATED"/>
    <property type="match status" value="1"/>
</dbReference>
<feature type="domain" description="PEP-utilising enzyme mobile" evidence="1">
    <location>
        <begin position="296"/>
        <end position="366"/>
    </location>
</feature>
<name>A0A4Y2HQA8_ARAVE</name>
<reference evidence="2 3" key="1">
    <citation type="journal article" date="2019" name="Sci. Rep.">
        <title>Orb-weaving spider Araneus ventricosus genome elucidates the spidroin gene catalogue.</title>
        <authorList>
            <person name="Kono N."/>
            <person name="Nakamura H."/>
            <person name="Ohtoshi R."/>
            <person name="Moran D.A.P."/>
            <person name="Shinohara A."/>
            <person name="Yoshida Y."/>
            <person name="Fujiwara M."/>
            <person name="Mori M."/>
            <person name="Tomita M."/>
            <person name="Arakawa K."/>
        </authorList>
    </citation>
    <scope>NUCLEOTIDE SEQUENCE [LARGE SCALE GENOMIC DNA]</scope>
</reference>
<accession>A0A4Y2HQA8</accession>
<dbReference type="Proteomes" id="UP000499080">
    <property type="component" value="Unassembled WGS sequence"/>
</dbReference>
<dbReference type="SUPFAM" id="SSF52009">
    <property type="entry name" value="Phosphohistidine domain"/>
    <property type="match status" value="1"/>
</dbReference>
<dbReference type="Pfam" id="PF00391">
    <property type="entry name" value="PEP-utilizers"/>
    <property type="match status" value="1"/>
</dbReference>
<dbReference type="EMBL" id="BGPR01002085">
    <property type="protein sequence ID" value="GBM67452.1"/>
    <property type="molecule type" value="Genomic_DNA"/>
</dbReference>
<sequence>MTIHKRPSSEILCSGSDTDVYSDFALLLSSSSNVESADVPQAMQKLATQIVQDIGHEKFQPMSVEEAEEWLTTTTSPSGNKFKQFLERHGYRCIQESDVRSVTWYMNLKPLIKILQNLAGVNKGTEKKEESIDELFSKLHVNLSSISKLQLRFILPKCRRGVRGRETAKSITMKCFDHWRRCCRRLGKQMVSEGRLSDEDLIFFLTLDEIQDLLNTRSPNIISRAIHRRKVFPTLLKFEFPEITKGLPKPINYEDESADSYQDVADLVMKGTPVSQGVAKGYARVAVKIEDAIHLKPGEILITHSTDIGWSPYFPVVAGVVTEIGGLISHGAVVSREYGLPCVVGLQEATRKFRTGDYVLLDGKKGILQRLPQPVEQ</sequence>
<dbReference type="InterPro" id="IPR051549">
    <property type="entry name" value="PEP_Utilizing_Enz"/>
</dbReference>
<dbReference type="InterPro" id="IPR036637">
    <property type="entry name" value="Phosphohistidine_dom_sf"/>
</dbReference>
<keyword evidence="3" id="KW-1185">Reference proteome</keyword>
<evidence type="ECO:0000313" key="3">
    <source>
        <dbReference type="Proteomes" id="UP000499080"/>
    </source>
</evidence>
<dbReference type="OrthoDB" id="6123450at2759"/>
<gene>
    <name evidence="2" type="primary">pps_10</name>
    <name evidence="2" type="ORF">AVEN_124049_1</name>
</gene>
<keyword evidence="2" id="KW-0670">Pyruvate</keyword>
<organism evidence="2 3">
    <name type="scientific">Araneus ventricosus</name>
    <name type="common">Orbweaver spider</name>
    <name type="synonym">Epeira ventricosa</name>
    <dbReference type="NCBI Taxonomy" id="182803"/>
    <lineage>
        <taxon>Eukaryota</taxon>
        <taxon>Metazoa</taxon>
        <taxon>Ecdysozoa</taxon>
        <taxon>Arthropoda</taxon>
        <taxon>Chelicerata</taxon>
        <taxon>Arachnida</taxon>
        <taxon>Araneae</taxon>
        <taxon>Araneomorphae</taxon>
        <taxon>Entelegynae</taxon>
        <taxon>Araneoidea</taxon>
        <taxon>Araneidae</taxon>
        <taxon>Araneus</taxon>
    </lineage>
</organism>
<evidence type="ECO:0000259" key="1">
    <source>
        <dbReference type="Pfam" id="PF00391"/>
    </source>
</evidence>
<dbReference type="PANTHER" id="PTHR43615:SF1">
    <property type="entry name" value="PPDK_N DOMAIN-CONTAINING PROTEIN"/>
    <property type="match status" value="1"/>
</dbReference>
<dbReference type="InterPro" id="IPR008279">
    <property type="entry name" value="PEP-util_enz_mobile_dom"/>
</dbReference>
<comment type="caution">
    <text evidence="2">The sequence shown here is derived from an EMBL/GenBank/DDBJ whole genome shotgun (WGS) entry which is preliminary data.</text>
</comment>